<dbReference type="InterPro" id="IPR057027">
    <property type="entry name" value="TPR_mt"/>
</dbReference>
<sequence>MKPAKTRLVSSKNLHVLCSSNIQRTSRAFCNKSIVHASTSAFVKPAVVQPQTWSPVRDRKDPITKAVNALEHAIESKDMVMALRVVTSLKRTGLKPPPVVYRLLMQLLSENSMHREVIALFDDALEIGVDPDKEMWNCLLQAHSKNFHTLSQTKEDMLHAGFELNSGSYRNIMQHHADSGNLVMCLRTLQEMKEKEISPDIPTVEALILLACRDHLPRIAHGLAIDYEERSSRRLNLSTWTHILAASAHNYYTRGLVDGWDRLKDGKITPDEGLCTMVINAAGVSRRPQLIWDAVNTLSVLNVPLQEHHIAPLMGSFHSKEQIPEALDLFEFMEEHHIQPTKFTLRGLRKLLATHDDVEAAIAHLRGRVEQGKRNFVGAYNSVLIATMKNHSNYTISLGKEMDDLKVTPTVDTFNILIHSAALRRNAPAAHAYYEEILQRGLEPNKETYERIIFLLTSEPVYDDAFLYLHKMMYARLVPSAEVLTALAKKCALRYDSRWKTLVKQMEKYAYLVSDELMTFLVTNGHKPMRSDSPALAIDVDPQPTDIPSLDTEETVGPGKAS</sequence>
<evidence type="ECO:0000256" key="6">
    <source>
        <dbReference type="SAM" id="MobiDB-lite"/>
    </source>
</evidence>
<evidence type="ECO:0000259" key="7">
    <source>
        <dbReference type="Pfam" id="PF23276"/>
    </source>
</evidence>
<dbReference type="HOGENOM" id="CLU_008514_2_0_1"/>
<dbReference type="Pfam" id="PF13812">
    <property type="entry name" value="PPR_3"/>
    <property type="match status" value="2"/>
</dbReference>
<dbReference type="PANTHER" id="PTHR47447">
    <property type="entry name" value="OS03G0856100 PROTEIN"/>
    <property type="match status" value="1"/>
</dbReference>
<evidence type="ECO:0000256" key="2">
    <source>
        <dbReference type="ARBA" id="ARBA00022737"/>
    </source>
</evidence>
<dbReference type="Proteomes" id="UP000054097">
    <property type="component" value="Unassembled WGS sequence"/>
</dbReference>
<gene>
    <name evidence="8" type="ORF">M408DRAFT_284973</name>
</gene>
<protein>
    <recommendedName>
        <fullName evidence="7">Pentatricopeptide repeat-containing protein-mitochondrial domain-containing protein</fullName>
    </recommendedName>
</protein>
<keyword evidence="2" id="KW-0677">Repeat</keyword>
<reference evidence="8 9" key="1">
    <citation type="submission" date="2014-04" db="EMBL/GenBank/DDBJ databases">
        <authorList>
            <consortium name="DOE Joint Genome Institute"/>
            <person name="Kuo A."/>
            <person name="Zuccaro A."/>
            <person name="Kohler A."/>
            <person name="Nagy L.G."/>
            <person name="Floudas D."/>
            <person name="Copeland A."/>
            <person name="Barry K.W."/>
            <person name="Cichocki N."/>
            <person name="Veneault-Fourrey C."/>
            <person name="LaButti K."/>
            <person name="Lindquist E.A."/>
            <person name="Lipzen A."/>
            <person name="Lundell T."/>
            <person name="Morin E."/>
            <person name="Murat C."/>
            <person name="Sun H."/>
            <person name="Tunlid A."/>
            <person name="Henrissat B."/>
            <person name="Grigoriev I.V."/>
            <person name="Hibbett D.S."/>
            <person name="Martin F."/>
            <person name="Nordberg H.P."/>
            <person name="Cantor M.N."/>
            <person name="Hua S.X."/>
        </authorList>
    </citation>
    <scope>NUCLEOTIDE SEQUENCE [LARGE SCALE GENOMIC DNA]</scope>
    <source>
        <strain evidence="8 9">MAFF 305830</strain>
    </source>
</reference>
<dbReference type="InterPro" id="IPR011990">
    <property type="entry name" value="TPR-like_helical_dom_sf"/>
</dbReference>
<proteinExistence type="inferred from homology"/>
<name>A0A0C3BFY1_SERVB</name>
<comment type="function">
    <text evidence="3">Regulates mitochondrial small subunit maturation by controlling 15S rRNA 5'-end processing. Localizes to the 5' precursor of the 15S rRNA in a position that is subsequently occupied by mS47 in the mature yeast mtSSU. Uses structure and sequence-specific RNA recognition, binding to a single-stranded region of the precursor and specifically recognizing bases -6 to -1. The exchange of Ccm1 for mS47 is coupled to the irreversible removal of precursor rRNA that is accompanied by conformational changes of the mitoribosomal proteins uS5m and mS26. These conformational changes signal completion of 5'-end rRNA processing through protection of the mature 5'-end of the 15S rRNA and stabilization of mS47. The removal of the 5' precursor together with the dissociation of Ccm1 may be catalyzed by the 5'-3' exoribonuclease Pet127. Involved in the specific removal of group I introns in mitochondrial encoded transcripts.</text>
</comment>
<reference evidence="9" key="2">
    <citation type="submission" date="2015-01" db="EMBL/GenBank/DDBJ databases">
        <title>Evolutionary Origins and Diversification of the Mycorrhizal Mutualists.</title>
        <authorList>
            <consortium name="DOE Joint Genome Institute"/>
            <consortium name="Mycorrhizal Genomics Consortium"/>
            <person name="Kohler A."/>
            <person name="Kuo A."/>
            <person name="Nagy L.G."/>
            <person name="Floudas D."/>
            <person name="Copeland A."/>
            <person name="Barry K.W."/>
            <person name="Cichocki N."/>
            <person name="Veneault-Fourrey C."/>
            <person name="LaButti K."/>
            <person name="Lindquist E.A."/>
            <person name="Lipzen A."/>
            <person name="Lundell T."/>
            <person name="Morin E."/>
            <person name="Murat C."/>
            <person name="Riley R."/>
            <person name="Ohm R."/>
            <person name="Sun H."/>
            <person name="Tunlid A."/>
            <person name="Henrissat B."/>
            <person name="Grigoriev I.V."/>
            <person name="Hibbett D.S."/>
            <person name="Martin F."/>
        </authorList>
    </citation>
    <scope>NUCLEOTIDE SEQUENCE [LARGE SCALE GENOMIC DNA]</scope>
    <source>
        <strain evidence="9">MAFF 305830</strain>
    </source>
</reference>
<keyword evidence="9" id="KW-1185">Reference proteome</keyword>
<feature type="repeat" description="PPR" evidence="5">
    <location>
        <begin position="165"/>
        <end position="199"/>
    </location>
</feature>
<dbReference type="EMBL" id="KN824284">
    <property type="protein sequence ID" value="KIM30396.1"/>
    <property type="molecule type" value="Genomic_DNA"/>
</dbReference>
<dbReference type="InterPro" id="IPR002885">
    <property type="entry name" value="PPR_rpt"/>
</dbReference>
<dbReference type="PROSITE" id="PS51375">
    <property type="entry name" value="PPR"/>
    <property type="match status" value="2"/>
</dbReference>
<comment type="subunit">
    <text evidence="4">Binds to mitochondrial small subunit 15S rRNA.</text>
</comment>
<evidence type="ECO:0000256" key="5">
    <source>
        <dbReference type="PROSITE-ProRule" id="PRU00708"/>
    </source>
</evidence>
<dbReference type="PANTHER" id="PTHR47447:SF17">
    <property type="entry name" value="OS12G0638900 PROTEIN"/>
    <property type="match status" value="1"/>
</dbReference>
<evidence type="ECO:0000256" key="3">
    <source>
        <dbReference type="ARBA" id="ARBA00044493"/>
    </source>
</evidence>
<dbReference type="AlphaFoldDB" id="A0A0C3BFY1"/>
<organism evidence="8 9">
    <name type="scientific">Serendipita vermifera MAFF 305830</name>
    <dbReference type="NCBI Taxonomy" id="933852"/>
    <lineage>
        <taxon>Eukaryota</taxon>
        <taxon>Fungi</taxon>
        <taxon>Dikarya</taxon>
        <taxon>Basidiomycota</taxon>
        <taxon>Agaricomycotina</taxon>
        <taxon>Agaricomycetes</taxon>
        <taxon>Sebacinales</taxon>
        <taxon>Serendipitaceae</taxon>
        <taxon>Serendipita</taxon>
    </lineage>
</organism>
<evidence type="ECO:0000313" key="9">
    <source>
        <dbReference type="Proteomes" id="UP000054097"/>
    </source>
</evidence>
<feature type="region of interest" description="Disordered" evidence="6">
    <location>
        <begin position="532"/>
        <end position="562"/>
    </location>
</feature>
<feature type="domain" description="Pentatricopeptide repeat-containing protein-mitochondrial" evidence="7">
    <location>
        <begin position="272"/>
        <end position="391"/>
    </location>
</feature>
<dbReference type="Pfam" id="PF23276">
    <property type="entry name" value="TPR_24"/>
    <property type="match status" value="1"/>
</dbReference>
<comment type="similarity">
    <text evidence="1">Belongs to the CCM1 family.</text>
</comment>
<dbReference type="OrthoDB" id="185373at2759"/>
<feature type="repeat" description="PPR" evidence="5">
    <location>
        <begin position="410"/>
        <end position="444"/>
    </location>
</feature>
<evidence type="ECO:0000256" key="4">
    <source>
        <dbReference type="ARBA" id="ARBA00044511"/>
    </source>
</evidence>
<evidence type="ECO:0000256" key="1">
    <source>
        <dbReference type="ARBA" id="ARBA00006192"/>
    </source>
</evidence>
<accession>A0A0C3BFY1</accession>
<dbReference type="STRING" id="933852.A0A0C3BFY1"/>
<evidence type="ECO:0000313" key="8">
    <source>
        <dbReference type="EMBL" id="KIM30396.1"/>
    </source>
</evidence>
<dbReference type="Gene3D" id="1.25.40.10">
    <property type="entry name" value="Tetratricopeptide repeat domain"/>
    <property type="match status" value="3"/>
</dbReference>